<dbReference type="PANTHER" id="PTHR11839">
    <property type="entry name" value="UDP/ADP-SUGAR PYROPHOSPHATASE"/>
    <property type="match status" value="1"/>
</dbReference>
<gene>
    <name evidence="3" type="ORF">EV139_0012</name>
</gene>
<dbReference type="OrthoDB" id="9806150at2"/>
<keyword evidence="4" id="KW-1185">Reference proteome</keyword>
<dbReference type="SUPFAM" id="SSF55811">
    <property type="entry name" value="Nudix"/>
    <property type="match status" value="1"/>
</dbReference>
<dbReference type="RefSeq" id="WP_130452300.1">
    <property type="nucleotide sequence ID" value="NZ_QYAG01000004.1"/>
</dbReference>
<dbReference type="PROSITE" id="PS51462">
    <property type="entry name" value="NUDIX"/>
    <property type="match status" value="1"/>
</dbReference>
<dbReference type="Proteomes" id="UP000291832">
    <property type="component" value="Unassembled WGS sequence"/>
</dbReference>
<dbReference type="GO" id="GO:0005829">
    <property type="term" value="C:cytosol"/>
    <property type="evidence" value="ECO:0007669"/>
    <property type="project" value="TreeGrafter"/>
</dbReference>
<dbReference type="EMBL" id="SHKI01000002">
    <property type="protein sequence ID" value="RZT68291.1"/>
    <property type="molecule type" value="Genomic_DNA"/>
</dbReference>
<feature type="domain" description="Nudix hydrolase" evidence="2">
    <location>
        <begin position="52"/>
        <end position="185"/>
    </location>
</feature>
<reference evidence="3 4" key="1">
    <citation type="journal article" date="2015" name="Stand. Genomic Sci.">
        <title>Genomic Encyclopedia of Bacterial and Archaeal Type Strains, Phase III: the genomes of soil and plant-associated and newly described type strains.</title>
        <authorList>
            <person name="Whitman W.B."/>
            <person name="Woyke T."/>
            <person name="Klenk H.P."/>
            <person name="Zhou Y."/>
            <person name="Lilburn T.G."/>
            <person name="Beck B.J."/>
            <person name="De Vos P."/>
            <person name="Vandamme P."/>
            <person name="Eisen J.A."/>
            <person name="Garrity G."/>
            <person name="Hugenholtz P."/>
            <person name="Kyrpides N.C."/>
        </authorList>
    </citation>
    <scope>NUCLEOTIDE SEQUENCE [LARGE SCALE GENOMIC DNA]</scope>
    <source>
        <strain evidence="3 4">RF6</strain>
    </source>
</reference>
<evidence type="ECO:0000313" key="3">
    <source>
        <dbReference type="EMBL" id="RZT68291.1"/>
    </source>
</evidence>
<dbReference type="GO" id="GO:0016787">
    <property type="term" value="F:hydrolase activity"/>
    <property type="evidence" value="ECO:0007669"/>
    <property type="project" value="UniProtKB-KW"/>
</dbReference>
<dbReference type="InterPro" id="IPR015797">
    <property type="entry name" value="NUDIX_hydrolase-like_dom_sf"/>
</dbReference>
<dbReference type="InterPro" id="IPR000086">
    <property type="entry name" value="NUDIX_hydrolase_dom"/>
</dbReference>
<evidence type="ECO:0000259" key="2">
    <source>
        <dbReference type="PROSITE" id="PS51462"/>
    </source>
</evidence>
<organism evidence="3 4">
    <name type="scientific">Leucobacter luti</name>
    <dbReference type="NCBI Taxonomy" id="340320"/>
    <lineage>
        <taxon>Bacteria</taxon>
        <taxon>Bacillati</taxon>
        <taxon>Actinomycetota</taxon>
        <taxon>Actinomycetes</taxon>
        <taxon>Micrococcales</taxon>
        <taxon>Microbacteriaceae</taxon>
        <taxon>Leucobacter</taxon>
    </lineage>
</organism>
<accession>A0A4Q7U3G3</accession>
<dbReference type="Gene3D" id="3.90.79.10">
    <property type="entry name" value="Nucleoside Triphosphate Pyrophosphohydrolase"/>
    <property type="match status" value="1"/>
</dbReference>
<protein>
    <submittedName>
        <fullName evidence="3">ADP-ribose pyrophosphatase</fullName>
    </submittedName>
</protein>
<evidence type="ECO:0000256" key="1">
    <source>
        <dbReference type="ARBA" id="ARBA00022801"/>
    </source>
</evidence>
<dbReference type="CDD" id="cd24158">
    <property type="entry name" value="NUDIX_ADPRase_Rv1700"/>
    <property type="match status" value="1"/>
</dbReference>
<evidence type="ECO:0000313" key="4">
    <source>
        <dbReference type="Proteomes" id="UP000291832"/>
    </source>
</evidence>
<keyword evidence="1" id="KW-0378">Hydrolase</keyword>
<dbReference type="PANTHER" id="PTHR11839:SF31">
    <property type="entry name" value="ADP-RIBOSE PYROPHOSPHATASE"/>
    <property type="match status" value="1"/>
</dbReference>
<dbReference type="AlphaFoldDB" id="A0A4Q7U3G3"/>
<dbReference type="GO" id="GO:0019693">
    <property type="term" value="P:ribose phosphate metabolic process"/>
    <property type="evidence" value="ECO:0007669"/>
    <property type="project" value="TreeGrafter"/>
</dbReference>
<proteinExistence type="predicted"/>
<name>A0A4Q7U3G3_9MICO</name>
<dbReference type="Pfam" id="PF00293">
    <property type="entry name" value="NUDIX"/>
    <property type="match status" value="1"/>
</dbReference>
<sequence>MRNEPPAGSEQLADEPADVVVLDSELLVRGHVWDVRRDTFEFGDAELVRDYLDHPGAVAVLALDAEDRVLLIQQYRHAIGHRDWEIPAGLMDMPGESGLVGAQRELAEEADLRAESWGILLDLFLSPGGTSEAMRIFIARDVHEATHDYVRSEEEAELVPHWVPLDDAVAAALDGRIQNAVTVSAVLAAAAARAASWRTVRDADLPWTARAAARGERSS</sequence>
<comment type="caution">
    <text evidence="3">The sequence shown here is derived from an EMBL/GenBank/DDBJ whole genome shotgun (WGS) entry which is preliminary data.</text>
</comment>
<dbReference type="GO" id="GO:0006753">
    <property type="term" value="P:nucleoside phosphate metabolic process"/>
    <property type="evidence" value="ECO:0007669"/>
    <property type="project" value="TreeGrafter"/>
</dbReference>